<dbReference type="AlphaFoldDB" id="F0SNW1"/>
<proteinExistence type="predicted"/>
<evidence type="ECO:0008006" key="5">
    <source>
        <dbReference type="Google" id="ProtNLM"/>
    </source>
</evidence>
<gene>
    <name evidence="3" type="ordered locus">Plabr_2436</name>
</gene>
<dbReference type="STRING" id="756272.Plabr_2436"/>
<dbReference type="Gene3D" id="1.25.10.10">
    <property type="entry name" value="Leucine-rich Repeat Variant"/>
    <property type="match status" value="1"/>
</dbReference>
<feature type="signal peptide" evidence="2">
    <location>
        <begin position="1"/>
        <end position="22"/>
    </location>
</feature>
<feature type="compositionally biased region" description="Basic and acidic residues" evidence="1">
    <location>
        <begin position="237"/>
        <end position="249"/>
    </location>
</feature>
<dbReference type="HOGENOM" id="CLU_852293_0_0_0"/>
<feature type="compositionally biased region" description="Low complexity" evidence="1">
    <location>
        <begin position="275"/>
        <end position="295"/>
    </location>
</feature>
<dbReference type="InterPro" id="IPR011989">
    <property type="entry name" value="ARM-like"/>
</dbReference>
<feature type="region of interest" description="Disordered" evidence="1">
    <location>
        <begin position="225"/>
        <end position="326"/>
    </location>
</feature>
<accession>F0SNW1</accession>
<dbReference type="InterPro" id="IPR016024">
    <property type="entry name" value="ARM-type_fold"/>
</dbReference>
<dbReference type="KEGG" id="pbs:Plabr_2436"/>
<feature type="chain" id="PRO_5003256537" description="HEAT domain containing protein" evidence="2">
    <location>
        <begin position="23"/>
        <end position="326"/>
    </location>
</feature>
<dbReference type="eggNOG" id="COG1413">
    <property type="taxonomic scope" value="Bacteria"/>
</dbReference>
<dbReference type="RefSeq" id="WP_013628761.1">
    <property type="nucleotide sequence ID" value="NC_015174.1"/>
</dbReference>
<dbReference type="Proteomes" id="UP000006860">
    <property type="component" value="Chromosome"/>
</dbReference>
<sequence>MNLWQSTATLALVASVGSPAYAGWPELPLWKSSADPCVTDTCVDEPCLQPSCALPESCLDTCVDGCVDGCIDDCAPSPAARLAQLIHKSQTACEPRGRKAALERIAGNFDCKCYPEVLNALAYGLKDCDARVRLTAADEIGDQIRENGCCCNSYVTSRLICALEDSSGRVRRQAAQALRECGYKIEGCAEYGYRNICGPDGCVDSCVDGCVEGYVDAYIPQSVEHTRPAESWPAPADKPRSYGETREDAPLPMSAPQARPVLPMPDPMPKPMPMPEASAPPARLKAPAAAPAPKKSYVPEEESTGFRMPSFPSRELLGFGKTRDVK</sequence>
<evidence type="ECO:0000256" key="2">
    <source>
        <dbReference type="SAM" id="SignalP"/>
    </source>
</evidence>
<keyword evidence="2" id="KW-0732">Signal</keyword>
<organism evidence="3 4">
    <name type="scientific">Rubinisphaera brasiliensis (strain ATCC 49424 / DSM 5305 / JCM 21570 / IAM 15109 / NBRC 103401 / IFAM 1448)</name>
    <name type="common">Planctomyces brasiliensis</name>
    <dbReference type="NCBI Taxonomy" id="756272"/>
    <lineage>
        <taxon>Bacteria</taxon>
        <taxon>Pseudomonadati</taxon>
        <taxon>Planctomycetota</taxon>
        <taxon>Planctomycetia</taxon>
        <taxon>Planctomycetales</taxon>
        <taxon>Planctomycetaceae</taxon>
        <taxon>Rubinisphaera</taxon>
    </lineage>
</organism>
<feature type="compositionally biased region" description="Pro residues" evidence="1">
    <location>
        <begin position="262"/>
        <end position="274"/>
    </location>
</feature>
<protein>
    <recommendedName>
        <fullName evidence="5">HEAT domain containing protein</fullName>
    </recommendedName>
</protein>
<name>F0SNW1_RUBBR</name>
<evidence type="ECO:0000313" key="3">
    <source>
        <dbReference type="EMBL" id="ADY60037.1"/>
    </source>
</evidence>
<dbReference type="EMBL" id="CP002546">
    <property type="protein sequence ID" value="ADY60037.1"/>
    <property type="molecule type" value="Genomic_DNA"/>
</dbReference>
<evidence type="ECO:0000313" key="4">
    <source>
        <dbReference type="Proteomes" id="UP000006860"/>
    </source>
</evidence>
<reference evidence="4" key="1">
    <citation type="submission" date="2011-02" db="EMBL/GenBank/DDBJ databases">
        <title>The complete genome of Planctomyces brasiliensis DSM 5305.</title>
        <authorList>
            <person name="Lucas S."/>
            <person name="Copeland A."/>
            <person name="Lapidus A."/>
            <person name="Bruce D."/>
            <person name="Goodwin L."/>
            <person name="Pitluck S."/>
            <person name="Kyrpides N."/>
            <person name="Mavromatis K."/>
            <person name="Pagani I."/>
            <person name="Ivanova N."/>
            <person name="Ovchinnikova G."/>
            <person name="Lu M."/>
            <person name="Detter J.C."/>
            <person name="Han C."/>
            <person name="Land M."/>
            <person name="Hauser L."/>
            <person name="Markowitz V."/>
            <person name="Cheng J.-F."/>
            <person name="Hugenholtz P."/>
            <person name="Woyke T."/>
            <person name="Wu D."/>
            <person name="Tindall B."/>
            <person name="Pomrenke H.G."/>
            <person name="Brambilla E."/>
            <person name="Klenk H.-P."/>
            <person name="Eisen J.A."/>
        </authorList>
    </citation>
    <scope>NUCLEOTIDE SEQUENCE [LARGE SCALE GENOMIC DNA]</scope>
    <source>
        <strain evidence="4">ATCC 49424 / DSM 5305 / JCM 21570 / NBRC 103401 / IFAM 1448</strain>
    </source>
</reference>
<evidence type="ECO:0000256" key="1">
    <source>
        <dbReference type="SAM" id="MobiDB-lite"/>
    </source>
</evidence>
<dbReference type="SUPFAM" id="SSF48371">
    <property type="entry name" value="ARM repeat"/>
    <property type="match status" value="1"/>
</dbReference>
<dbReference type="OrthoDB" id="215753at2"/>
<keyword evidence="4" id="KW-1185">Reference proteome</keyword>